<dbReference type="VEuPathDB" id="MicrosporidiaDB:HERIO_1853"/>
<dbReference type="EMBL" id="LTAI01000305">
    <property type="protein sequence ID" value="ORD99081.1"/>
    <property type="molecule type" value="Genomic_DNA"/>
</dbReference>
<proteinExistence type="predicted"/>
<sequence>MIINCITKYGKIISYSYKPLDSDSINGNRLLKISEIDLNYFNFPKLISNLTKNIISINNIMIQLSFRNKSGNKLDLLLNLIEKYNRNTCGLLINDYLRDDCMIRRKTLKFIVRRALLEYFNIEIEIQNIINKEMKMSFYEICDLIKEFY</sequence>
<evidence type="ECO:0000313" key="2">
    <source>
        <dbReference type="Proteomes" id="UP000192501"/>
    </source>
</evidence>
<protein>
    <submittedName>
        <fullName evidence="1">Uncharacterized protein</fullName>
    </submittedName>
</protein>
<dbReference type="Proteomes" id="UP000192501">
    <property type="component" value="Unassembled WGS sequence"/>
</dbReference>
<reference evidence="1 2" key="1">
    <citation type="journal article" date="2017" name="Environ. Microbiol.">
        <title>Decay of the glycolytic pathway and adaptation to intranuclear parasitism within Enterocytozoonidae microsporidia.</title>
        <authorList>
            <person name="Wiredu Boakye D."/>
            <person name="Jaroenlak P."/>
            <person name="Prachumwat A."/>
            <person name="Williams T.A."/>
            <person name="Bateman K.S."/>
            <person name="Itsathitphaisarn O."/>
            <person name="Sritunyalucksana K."/>
            <person name="Paszkiewicz K.H."/>
            <person name="Moore K.A."/>
            <person name="Stentiford G.D."/>
            <person name="Williams B.A."/>
        </authorList>
    </citation>
    <scope>NUCLEOTIDE SEQUENCE [LARGE SCALE GENOMIC DNA]</scope>
    <source>
        <strain evidence="2">canceri</strain>
    </source>
</reference>
<gene>
    <name evidence="1" type="ORF">A0H76_1435</name>
</gene>
<dbReference type="AlphaFoldDB" id="A0A1X0QH45"/>
<evidence type="ECO:0000313" key="1">
    <source>
        <dbReference type="EMBL" id="ORD99081.1"/>
    </source>
</evidence>
<dbReference type="VEuPathDB" id="MicrosporidiaDB:A0H76_1435"/>
<organism evidence="1 2">
    <name type="scientific">Hepatospora eriocheir</name>
    <dbReference type="NCBI Taxonomy" id="1081669"/>
    <lineage>
        <taxon>Eukaryota</taxon>
        <taxon>Fungi</taxon>
        <taxon>Fungi incertae sedis</taxon>
        <taxon>Microsporidia</taxon>
        <taxon>Hepatosporidae</taxon>
        <taxon>Hepatospora</taxon>
    </lineage>
</organism>
<name>A0A1X0QH45_9MICR</name>
<comment type="caution">
    <text evidence="1">The sequence shown here is derived from an EMBL/GenBank/DDBJ whole genome shotgun (WGS) entry which is preliminary data.</text>
</comment>
<accession>A0A1X0QH45</accession>